<dbReference type="GO" id="GO:0005085">
    <property type="term" value="F:guanyl-nucleotide exchange factor activity"/>
    <property type="evidence" value="ECO:0007669"/>
    <property type="project" value="InterPro"/>
</dbReference>
<proteinExistence type="predicted"/>
<dbReference type="InterPro" id="IPR035899">
    <property type="entry name" value="DBL_dom_sf"/>
</dbReference>
<dbReference type="Gene3D" id="2.30.29.30">
    <property type="entry name" value="Pleckstrin-homology domain (PH domain)/Phosphotyrosine-binding domain (PTB)"/>
    <property type="match status" value="1"/>
</dbReference>
<dbReference type="STRING" id="6248.A0A0K0EI06"/>
<keyword evidence="1" id="KW-0479">Metal-binding</keyword>
<reference evidence="5" key="1">
    <citation type="submission" date="2015-08" db="UniProtKB">
        <authorList>
            <consortium name="WormBaseParasite"/>
        </authorList>
    </citation>
    <scope>IDENTIFICATION</scope>
</reference>
<dbReference type="GO" id="GO:0008270">
    <property type="term" value="F:zinc ion binding"/>
    <property type="evidence" value="ECO:0007669"/>
    <property type="project" value="UniProtKB-KW"/>
</dbReference>
<keyword evidence="1" id="KW-0862">Zinc</keyword>
<dbReference type="SMART" id="SM00325">
    <property type="entry name" value="RhoGEF"/>
    <property type="match status" value="1"/>
</dbReference>
<feature type="compositionally biased region" description="Basic and acidic residues" evidence="3">
    <location>
        <begin position="861"/>
        <end position="873"/>
    </location>
</feature>
<keyword evidence="1" id="KW-0863">Zinc-finger</keyword>
<feature type="region of interest" description="Disordered" evidence="3">
    <location>
        <begin position="842"/>
        <end position="873"/>
    </location>
</feature>
<keyword evidence="2" id="KW-0175">Coiled coil</keyword>
<dbReference type="WBParaSite" id="SSTP_0000911200.1">
    <property type="protein sequence ID" value="SSTP_0000911200.1"/>
    <property type="gene ID" value="SSTP_0000911200"/>
</dbReference>
<dbReference type="InterPro" id="IPR000219">
    <property type="entry name" value="DH_dom"/>
</dbReference>
<dbReference type="PANTHER" id="PTHR13944:SF21">
    <property type="entry name" value="CYSTS, ISOFORM C"/>
    <property type="match status" value="1"/>
</dbReference>
<feature type="compositionally biased region" description="Polar residues" evidence="3">
    <location>
        <begin position="849"/>
        <end position="859"/>
    </location>
</feature>
<sequence length="873" mass="101775">MKFKQDFIYCNFKLTMPVVGSYVPSANIHSTSPTFTPQNSNNSKNNEESRNHRIDSFNRHHNIELLKMAKWKQFYFWNPLDNKWRNHERCKNLPPEDIEKQSAIREFICTEKNHCEVLILLIQCYHTNLREQKIFMNDGDVNLVTQITMDTLLDFHLSFLSSLKQRMDENIYVREISDIILDRFSNQKNMSKVLVSYTELCSSLEEMKRLYDVTIKKNARFSTYCAKLNSDPHFKGRDYKSCLDLLAQRCTKYPLLLERIVKLEKNGKLLEKASASAITMRKFTSTIDENLKKCELNRDWESIRQKIDKSDIGIFDDRPFTLQDLIYQDPNDPRKVICITQAYFKPRGSHNSVKLLVILFDDIIVLFVMKHNGMYFFNFDGHQAVYCITKTSLRSIERRNAFALIYNCQKHMDMLTLEFDSKSSMLTLERVFLEAKRKLESTEKIDSGNYGILTYRRCSTANNGGTCYTNFEDTFGIDAETFKKYNLWWSRMETLFDDKKADDLMMLKYIQDRTVWYKELKNHIAQMPFAKNKQVSKKTIDAIISMFNDLNRIKIYDNADYLECIRQLEVEDCKLLFDSWNNIFSMKDDFSDSLKGKTVKRVSTYNGQDNKVVNESLLNNNRRHTIVFDALENEGKKIESKCNFSSFAAVKGDVSRRATEKLINENASMRAEIIRLRSNMASLTAQVEAMKACKHPDIFLSPTKSEEIFNKPTKYIEKENNNNDKLNIVEKIFCEKEGFLQKKFEGREKEHKKNHFIRIDNDFPSLPGCIIPSGKELPETPDSSDFYNLPSAGCYASKISQTVESGKEEGAIFLWPKPNSKEDVPKSDSLFSKSVSRSKSFFSFHNDNKNSPSISARSSFKSKENPFKISEKK</sequence>
<evidence type="ECO:0000313" key="5">
    <source>
        <dbReference type="WBParaSite" id="SSTP_0000911200.1"/>
    </source>
</evidence>
<evidence type="ECO:0000259" key="4">
    <source>
        <dbReference type="PROSITE" id="PS50010"/>
    </source>
</evidence>
<dbReference type="Gene3D" id="1.20.900.10">
    <property type="entry name" value="Dbl homology (DH) domain"/>
    <property type="match status" value="1"/>
</dbReference>
<dbReference type="PROSITE" id="PS50010">
    <property type="entry name" value="DH_2"/>
    <property type="match status" value="1"/>
</dbReference>
<organism evidence="5">
    <name type="scientific">Strongyloides stercoralis</name>
    <name type="common">Threadworm</name>
    <dbReference type="NCBI Taxonomy" id="6248"/>
    <lineage>
        <taxon>Eukaryota</taxon>
        <taxon>Metazoa</taxon>
        <taxon>Ecdysozoa</taxon>
        <taxon>Nematoda</taxon>
        <taxon>Chromadorea</taxon>
        <taxon>Rhabditida</taxon>
        <taxon>Tylenchina</taxon>
        <taxon>Panagrolaimomorpha</taxon>
        <taxon>Strongyloidoidea</taxon>
        <taxon>Strongyloididae</taxon>
        <taxon>Strongyloides</taxon>
    </lineage>
</organism>
<evidence type="ECO:0000256" key="1">
    <source>
        <dbReference type="ARBA" id="ARBA00022771"/>
    </source>
</evidence>
<dbReference type="AlphaFoldDB" id="A0A0K0EI06"/>
<accession>A0A0K0EI06</accession>
<dbReference type="Pfam" id="PF00621">
    <property type="entry name" value="RhoGEF"/>
    <property type="match status" value="1"/>
</dbReference>
<dbReference type="InterPro" id="IPR051632">
    <property type="entry name" value="Rho_GEF"/>
</dbReference>
<dbReference type="SUPFAM" id="SSF48065">
    <property type="entry name" value="DBL homology domain (DH-domain)"/>
    <property type="match status" value="1"/>
</dbReference>
<feature type="domain" description="DH" evidence="4">
    <location>
        <begin position="99"/>
        <end position="290"/>
    </location>
</feature>
<feature type="region of interest" description="Disordered" evidence="3">
    <location>
        <begin position="30"/>
        <end position="50"/>
    </location>
</feature>
<evidence type="ECO:0000256" key="2">
    <source>
        <dbReference type="SAM" id="Coils"/>
    </source>
</evidence>
<protein>
    <submittedName>
        <fullName evidence="5">DH domain-containing protein</fullName>
    </submittedName>
</protein>
<evidence type="ECO:0000256" key="3">
    <source>
        <dbReference type="SAM" id="MobiDB-lite"/>
    </source>
</evidence>
<name>A0A0K0EI06_STRER</name>
<dbReference type="GO" id="GO:0035023">
    <property type="term" value="P:regulation of Rho protein signal transduction"/>
    <property type="evidence" value="ECO:0007669"/>
    <property type="project" value="TreeGrafter"/>
</dbReference>
<dbReference type="InterPro" id="IPR011993">
    <property type="entry name" value="PH-like_dom_sf"/>
</dbReference>
<feature type="coiled-coil region" evidence="2">
    <location>
        <begin position="659"/>
        <end position="686"/>
    </location>
</feature>
<dbReference type="PANTHER" id="PTHR13944">
    <property type="entry name" value="AGAP007712-PA"/>
    <property type="match status" value="1"/>
</dbReference>